<gene>
    <name evidence="2" type="ORF">R53529_LOCUS2371</name>
    <name evidence="1" type="ORF">R53530_LOCUS2377</name>
</gene>
<comment type="caution">
    <text evidence="1">The sequence shown here is derived from an EMBL/GenBank/DDBJ whole genome shotgun (WGS) entry which is preliminary data.</text>
</comment>
<name>A0A9W4TNR4_9PROT</name>
<dbReference type="Proteomes" id="UP001154259">
    <property type="component" value="Unassembled WGS sequence"/>
</dbReference>
<dbReference type="AlphaFoldDB" id="A0A9W4TNR4"/>
<dbReference type="EMBL" id="CAMXCM010000016">
    <property type="protein sequence ID" value="CAI3960017.1"/>
    <property type="molecule type" value="Genomic_DNA"/>
</dbReference>
<reference evidence="1" key="1">
    <citation type="submission" date="2022-10" db="EMBL/GenBank/DDBJ databases">
        <authorList>
            <person name="Botero Cardona J."/>
        </authorList>
    </citation>
    <scope>NUCLEOTIDE SEQUENCE</scope>
    <source>
        <strain evidence="1">LMG 31819</strain>
        <strain evidence="2">R-53529</strain>
    </source>
</reference>
<evidence type="ECO:0000313" key="2">
    <source>
        <dbReference type="EMBL" id="CAI3961639.1"/>
    </source>
</evidence>
<dbReference type="Proteomes" id="UP001154255">
    <property type="component" value="Unassembled WGS sequence"/>
</dbReference>
<evidence type="ECO:0000313" key="1">
    <source>
        <dbReference type="EMBL" id="CAI3960017.1"/>
    </source>
</evidence>
<proteinExistence type="predicted"/>
<accession>A0A9W4TNR4</accession>
<dbReference type="EMBL" id="CAMXCS010000016">
    <property type="protein sequence ID" value="CAI3961639.1"/>
    <property type="molecule type" value="Genomic_DNA"/>
</dbReference>
<protein>
    <submittedName>
        <fullName evidence="1">Uncharacterized protein</fullName>
    </submittedName>
</protein>
<sequence>MNEDFLLVINSIAAYFAQILKSLPIQQDLSVVDYLSLI</sequence>
<organism evidence="1 3">
    <name type="scientific">Commensalibacter communis</name>
    <dbReference type="NCBI Taxonomy" id="2972786"/>
    <lineage>
        <taxon>Bacteria</taxon>
        <taxon>Pseudomonadati</taxon>
        <taxon>Pseudomonadota</taxon>
        <taxon>Alphaproteobacteria</taxon>
        <taxon>Acetobacterales</taxon>
        <taxon>Acetobacteraceae</taxon>
    </lineage>
</organism>
<evidence type="ECO:0000313" key="3">
    <source>
        <dbReference type="Proteomes" id="UP001154255"/>
    </source>
</evidence>
<evidence type="ECO:0000313" key="4">
    <source>
        <dbReference type="Proteomes" id="UP001154259"/>
    </source>
</evidence>
<keyword evidence="4" id="KW-1185">Reference proteome</keyword>